<proteinExistence type="predicted"/>
<reference evidence="3" key="2">
    <citation type="journal article" date="2021" name="PeerJ">
        <title>Extensive microbial diversity within the chicken gut microbiome revealed by metagenomics and culture.</title>
        <authorList>
            <person name="Gilroy R."/>
            <person name="Ravi A."/>
            <person name="Getino M."/>
            <person name="Pursley I."/>
            <person name="Horton D.L."/>
            <person name="Alikhan N.F."/>
            <person name="Baker D."/>
            <person name="Gharbi K."/>
            <person name="Hall N."/>
            <person name="Watson M."/>
            <person name="Adriaenssens E.M."/>
            <person name="Foster-Nyarko E."/>
            <person name="Jarju S."/>
            <person name="Secka A."/>
            <person name="Antonio M."/>
            <person name="Oren A."/>
            <person name="Chaudhuri R.R."/>
            <person name="La Ragione R."/>
            <person name="Hildebrand F."/>
            <person name="Pallen M.J."/>
        </authorList>
    </citation>
    <scope>NUCLEOTIDE SEQUENCE</scope>
    <source>
        <strain evidence="3">11300</strain>
    </source>
</reference>
<dbReference type="SUPFAM" id="SSF53756">
    <property type="entry name" value="UDP-Glycosyltransferase/glycogen phosphorylase"/>
    <property type="match status" value="1"/>
</dbReference>
<dbReference type="EMBL" id="DVMO01000128">
    <property type="protein sequence ID" value="HIU28373.1"/>
    <property type="molecule type" value="Genomic_DNA"/>
</dbReference>
<dbReference type="PANTHER" id="PTHR46401:SF2">
    <property type="entry name" value="GLYCOSYLTRANSFERASE WBBK-RELATED"/>
    <property type="match status" value="1"/>
</dbReference>
<accession>A0A9D1L9N3</accession>
<dbReference type="Pfam" id="PF00534">
    <property type="entry name" value="Glycos_transf_1"/>
    <property type="match status" value="1"/>
</dbReference>
<dbReference type="GO" id="GO:0009103">
    <property type="term" value="P:lipopolysaccharide biosynthetic process"/>
    <property type="evidence" value="ECO:0007669"/>
    <property type="project" value="TreeGrafter"/>
</dbReference>
<organism evidence="3 4">
    <name type="scientific">Candidatus Fimisoma avicola</name>
    <dbReference type="NCBI Taxonomy" id="2840826"/>
    <lineage>
        <taxon>Bacteria</taxon>
        <taxon>Bacillati</taxon>
        <taxon>Bacillota</taxon>
        <taxon>Clostridia</taxon>
        <taxon>Eubacteriales</taxon>
        <taxon>Candidatus Fimisoma</taxon>
    </lineage>
</organism>
<dbReference type="PANTHER" id="PTHR46401">
    <property type="entry name" value="GLYCOSYLTRANSFERASE WBBK-RELATED"/>
    <property type="match status" value="1"/>
</dbReference>
<comment type="caution">
    <text evidence="3">The sequence shown here is derived from an EMBL/GenBank/DDBJ whole genome shotgun (WGS) entry which is preliminary data.</text>
</comment>
<dbReference type="InterPro" id="IPR001296">
    <property type="entry name" value="Glyco_trans_1"/>
</dbReference>
<name>A0A9D1L9N3_9FIRM</name>
<evidence type="ECO:0000313" key="4">
    <source>
        <dbReference type="Proteomes" id="UP000824091"/>
    </source>
</evidence>
<reference evidence="3" key="1">
    <citation type="submission" date="2020-10" db="EMBL/GenBank/DDBJ databases">
        <authorList>
            <person name="Gilroy R."/>
        </authorList>
    </citation>
    <scope>NUCLEOTIDE SEQUENCE</scope>
    <source>
        <strain evidence="3">11300</strain>
    </source>
</reference>
<feature type="domain" description="Glycosyl transferase family 1" evidence="2">
    <location>
        <begin position="177"/>
        <end position="341"/>
    </location>
</feature>
<dbReference type="AlphaFoldDB" id="A0A9D1L9N3"/>
<dbReference type="Proteomes" id="UP000824091">
    <property type="component" value="Unassembled WGS sequence"/>
</dbReference>
<evidence type="ECO:0000313" key="3">
    <source>
        <dbReference type="EMBL" id="HIU28373.1"/>
    </source>
</evidence>
<gene>
    <name evidence="3" type="ORF">IAD16_08345</name>
</gene>
<dbReference type="Gene3D" id="3.40.50.2000">
    <property type="entry name" value="Glycogen Phosphorylase B"/>
    <property type="match status" value="2"/>
</dbReference>
<evidence type="ECO:0000256" key="1">
    <source>
        <dbReference type="ARBA" id="ARBA00022679"/>
    </source>
</evidence>
<protein>
    <submittedName>
        <fullName evidence="3">Glycosyltransferase</fullName>
    </submittedName>
</protein>
<keyword evidence="1" id="KW-0808">Transferase</keyword>
<dbReference type="GO" id="GO:0016757">
    <property type="term" value="F:glycosyltransferase activity"/>
    <property type="evidence" value="ECO:0007669"/>
    <property type="project" value="InterPro"/>
</dbReference>
<evidence type="ECO:0000259" key="2">
    <source>
        <dbReference type="Pfam" id="PF00534"/>
    </source>
</evidence>
<sequence length="371" mass="42815">MIICHMTSAHDSDDIRILKKQCVSLAKNKDNKVFLVAKGASYEYKNVQIVGIGVQQGGRLNRMVNVGRAVYEKALSLDADIYQFHDPELLPYAKKLKKRGKKVIFDSHENYKKQIMQKGYIPKPLRGLIKAAYSVIESQACKYLDAVLYPEDISPYEGIVEECVVIRNTPMLDELKPEISYEERKEKVCCVGTLSEDRGIRVLVRACHKAGVSLVLGGRFSPPSFEDSLRSEEAFEIVDYRGKCDRQQVNDIYNECMIGADNILRVGQYPKIRTLSTKVYEYMIMKMPYFTSDFDFNKEIIDKYQCGVYMDPEDTDAVADAIRFLIDNKEKSRIMGENGRKLVEEEFNWSVDEKRLFDLYARLYRELNENK</sequence>